<organism evidence="2 3">
    <name type="scientific">Aromatoleum anaerobium</name>
    <dbReference type="NCBI Taxonomy" id="182180"/>
    <lineage>
        <taxon>Bacteria</taxon>
        <taxon>Pseudomonadati</taxon>
        <taxon>Pseudomonadota</taxon>
        <taxon>Betaproteobacteria</taxon>
        <taxon>Rhodocyclales</taxon>
        <taxon>Rhodocyclaceae</taxon>
        <taxon>Aromatoleum</taxon>
    </lineage>
</organism>
<sequence length="165" mass="18204">MGVALIATFAAGSALADKPEWAGGGKPDKHQQNERRGDNDYRERRGDDRVSRHRDSDRPRVNIHFGDRERIVIREYYSERVRTGSCPPGLAKKGNGCVPPGQAKKWSVGRPLPRDVIFYDLPPAIVVELGVPPPGHRYVRVAADILLIAIGTGMVVDAIEDLGRM</sequence>
<dbReference type="Gene3D" id="3.10.450.160">
    <property type="entry name" value="inner membrane protein cigr"/>
    <property type="match status" value="1"/>
</dbReference>
<evidence type="ECO:0000313" key="3">
    <source>
        <dbReference type="Proteomes" id="UP000615989"/>
    </source>
</evidence>
<proteinExistence type="predicted"/>
<reference evidence="2" key="1">
    <citation type="submission" date="2019-12" db="EMBL/GenBank/DDBJ databases">
        <title>Comparative genomics gives insights into the taxonomy of the Azoarcus-Aromatoleum group and reveals separate origins of nif in the plant-associated Azoarcus and non-plant-associated Aromatoleum sub-groups.</title>
        <authorList>
            <person name="Lafos M."/>
            <person name="Maluk M."/>
            <person name="Batista M."/>
            <person name="Junghare M."/>
            <person name="Carmona M."/>
            <person name="Faoro H."/>
            <person name="Cruz L.M."/>
            <person name="Battistoni F."/>
            <person name="De Souza E."/>
            <person name="Pedrosa F."/>
            <person name="Chen W.-M."/>
            <person name="Poole P.S."/>
            <person name="Dixon R.A."/>
            <person name="James E.K."/>
        </authorList>
    </citation>
    <scope>NUCLEOTIDE SEQUENCE</scope>
    <source>
        <strain evidence="2">LuFRes1</strain>
    </source>
</reference>
<dbReference type="Proteomes" id="UP000615989">
    <property type="component" value="Unassembled WGS sequence"/>
</dbReference>
<accession>A0ABX1PHC1</accession>
<name>A0ABX1PHC1_9RHOO</name>
<feature type="region of interest" description="Disordered" evidence="1">
    <location>
        <begin position="16"/>
        <end position="59"/>
    </location>
</feature>
<gene>
    <name evidence="2" type="ORF">GO606_01175</name>
</gene>
<evidence type="ECO:0008006" key="4">
    <source>
        <dbReference type="Google" id="ProtNLM"/>
    </source>
</evidence>
<protein>
    <recommendedName>
        <fullName evidence="4">RcnB family protein</fullName>
    </recommendedName>
</protein>
<comment type="caution">
    <text evidence="2">The sequence shown here is derived from an EMBL/GenBank/DDBJ whole genome shotgun (WGS) entry which is preliminary data.</text>
</comment>
<dbReference type="EMBL" id="WTVG01000002">
    <property type="protein sequence ID" value="NMG23348.1"/>
    <property type="molecule type" value="Genomic_DNA"/>
</dbReference>
<evidence type="ECO:0000256" key="1">
    <source>
        <dbReference type="SAM" id="MobiDB-lite"/>
    </source>
</evidence>
<dbReference type="RefSeq" id="WP_169116767.1">
    <property type="nucleotide sequence ID" value="NZ_WTVG02000040.1"/>
</dbReference>
<evidence type="ECO:0000313" key="2">
    <source>
        <dbReference type="EMBL" id="NMG23348.1"/>
    </source>
</evidence>
<dbReference type="Pfam" id="PF11776">
    <property type="entry name" value="RcnB"/>
    <property type="match status" value="1"/>
</dbReference>
<dbReference type="InterPro" id="IPR024572">
    <property type="entry name" value="RcnB"/>
</dbReference>
<feature type="compositionally biased region" description="Basic and acidic residues" evidence="1">
    <location>
        <begin position="26"/>
        <end position="59"/>
    </location>
</feature>
<keyword evidence="3" id="KW-1185">Reference proteome</keyword>